<evidence type="ECO:0000256" key="18">
    <source>
        <dbReference type="ARBA" id="ARBA00022840"/>
    </source>
</evidence>
<dbReference type="CDD" id="cd08321">
    <property type="entry name" value="Pyrin_ASC-like"/>
    <property type="match status" value="1"/>
</dbReference>
<evidence type="ECO:0000256" key="26">
    <source>
        <dbReference type="ARBA" id="ARBA00023159"/>
    </source>
</evidence>
<keyword evidence="13" id="KW-0399">Innate immunity</keyword>
<keyword evidence="28" id="KW-0395">Inflammatory response</keyword>
<dbReference type="GO" id="GO:0005524">
    <property type="term" value="F:ATP binding"/>
    <property type="evidence" value="ECO:0007669"/>
    <property type="project" value="UniProtKB-KW"/>
</dbReference>
<dbReference type="InterPro" id="IPR041075">
    <property type="entry name" value="NOD1/2_WH"/>
</dbReference>
<evidence type="ECO:0000256" key="20">
    <source>
        <dbReference type="ARBA" id="ARBA00022859"/>
    </source>
</evidence>
<accession>A0A9D4AV47</accession>
<evidence type="ECO:0000256" key="34">
    <source>
        <dbReference type="ARBA" id="ARBA00045987"/>
    </source>
</evidence>
<dbReference type="GO" id="GO:0000139">
    <property type="term" value="C:Golgi membrane"/>
    <property type="evidence" value="ECO:0007669"/>
    <property type="project" value="UniProtKB-SubCell"/>
</dbReference>
<dbReference type="SUPFAM" id="SSF52540">
    <property type="entry name" value="P-loop containing nucleoside triphosphate hydrolases"/>
    <property type="match status" value="1"/>
</dbReference>
<keyword evidence="19" id="KW-0832">Ubl conjugation</keyword>
<keyword evidence="30" id="KW-1271">Inflammasome</keyword>
<feature type="domain" description="NACHT" evidence="37">
    <location>
        <begin position="214"/>
        <end position="532"/>
    </location>
</feature>
<evidence type="ECO:0000256" key="7">
    <source>
        <dbReference type="ARBA" id="ARBA00004613"/>
    </source>
</evidence>
<keyword evidence="24" id="KW-0472">Membrane</keyword>
<dbReference type="GO" id="GO:0045087">
    <property type="term" value="P:innate immune response"/>
    <property type="evidence" value="ECO:0007669"/>
    <property type="project" value="UniProtKB-KW"/>
</dbReference>
<dbReference type="PROSITE" id="PS50824">
    <property type="entry name" value="DAPIN"/>
    <property type="match status" value="1"/>
</dbReference>
<evidence type="ECO:0000313" key="38">
    <source>
        <dbReference type="EMBL" id="KAH1171898.1"/>
    </source>
</evidence>
<dbReference type="GO" id="GO:0006954">
    <property type="term" value="P:inflammatory response"/>
    <property type="evidence" value="ECO:0007669"/>
    <property type="project" value="UniProtKB-KW"/>
</dbReference>
<keyword evidence="16" id="KW-0378">Hydrolase</keyword>
<evidence type="ECO:0000256" key="6">
    <source>
        <dbReference type="ARBA" id="ARBA00004394"/>
    </source>
</evidence>
<dbReference type="PROSITE" id="PS50837">
    <property type="entry name" value="NACHT"/>
    <property type="match status" value="1"/>
</dbReference>
<dbReference type="GO" id="GO:0061702">
    <property type="term" value="C:canonical inflammasome complex"/>
    <property type="evidence" value="ECO:0007669"/>
    <property type="project" value="UniProtKB-SubCell"/>
</dbReference>
<evidence type="ECO:0000256" key="32">
    <source>
        <dbReference type="ARBA" id="ARBA00023288"/>
    </source>
</evidence>
<evidence type="ECO:0000256" key="24">
    <source>
        <dbReference type="ARBA" id="ARBA00023136"/>
    </source>
</evidence>
<dbReference type="GO" id="GO:0005815">
    <property type="term" value="C:microtubule organizing center"/>
    <property type="evidence" value="ECO:0007669"/>
    <property type="project" value="UniProtKB-SubCell"/>
</dbReference>
<evidence type="ECO:0000256" key="30">
    <source>
        <dbReference type="ARBA" id="ARBA00023233"/>
    </source>
</evidence>
<keyword evidence="14" id="KW-0677">Repeat</keyword>
<evidence type="ECO:0000256" key="1">
    <source>
        <dbReference type="ARBA" id="ARBA00004110"/>
    </source>
</evidence>
<name>A0A9D4AV47_9SAUR</name>
<dbReference type="GO" id="GO:0016787">
    <property type="term" value="F:hydrolase activity"/>
    <property type="evidence" value="ECO:0007669"/>
    <property type="project" value="UniProtKB-KW"/>
</dbReference>
<dbReference type="SMART" id="SM00368">
    <property type="entry name" value="LRR_RI"/>
    <property type="match status" value="9"/>
</dbReference>
<keyword evidence="20" id="KW-0391">Immunity</keyword>
<sequence length="1022" mass="116739">MNSNPQSYCYILISSWFQMMAITSSKINDLLLCALDELSQENFKRFKDKLSFIDFDGGGNIPQGPLENADRIDTKNLLVKFYGEDTVLDVAIEVFTQINLRDSAVKLKEEKRKALDPNPKSFGIAANDYRMTYSEHIQEEYQFIEDRNARLGECVSLNRRYTQLLIVKEHRHWEAKQHEIMATGKRHAEILAKTATPTKIESLFDIDKCRPTPRTIVLQGAAGIGKTMTVRKIMLDWASEKIYPGRFDYVFYISCREMNLSTKQISVADLILNNCPDKNAPIKDILMDPEKLLFIIDGFDELKFSFDQQIINLYTDPCEKQPVEIILGSLFRKKVLPKSFLLITTRPTALEKLQNCLKFPHYAEILGFSEEDREEYFHKFFEDKKQAAKAFGFVTENEILFTMCFVPIVCWIICTVIKQQIEKGEDLTQTSKTTTAVYMLFLSSLLRDHSCMSKHSRQTNLRKLCSLAREGVWRKIILFEEDDLKKHGLDVSNIQSLFLNKSIFQKDIDCEHAYSFIHLSFQEFFAALFYVLEEEEETVEESVTVTKDVSKLLQSYEEPKNDYLMLTVRFLFGLLNMDRMKEIEKCLGCKTSLDTKSKVLNWVEEVGIALASLSSKDRNENKFKFELFHFLFEIQEEEIVTRAMDCFPRIHLELTCFSKMKFTVLSFCLKNCRRMQSLFLSFCSSQASARKPQSANQPLTHLDEDEKACQSNLIKKELVEGLKHPNCKVQKLGFPWCQLNYEDYKTLTSLLSAKQVLTELDLRGNSFRSCMMNEGLSLLCEGLKHSNCMLQKLVLRNCCISNSDCKQLASVLSTNQNLKELDLRGNNQGDAGVKLLCEGLKHPDCKLQKLVLSYCMLTAACCQGLSCVLSTNQTLRELDLEINKLGYSGVQQLCEGLKHATCKLEILRLGHCGIIFYDCKYLALVLSTNQTLKELDLSGSKLGDLGVKQLCEGLKHPDCKLQKLMLGDCGIAASGCKYFASVLSTNQTLKELDLRGSKLGDLGVKQLCEGLKHPDCKLQKLV</sequence>
<keyword evidence="12" id="KW-0597">Phosphoprotein</keyword>
<dbReference type="Pfam" id="PF02758">
    <property type="entry name" value="PYRIN"/>
    <property type="match status" value="1"/>
</dbReference>
<evidence type="ECO:0000256" key="17">
    <source>
        <dbReference type="ARBA" id="ARBA00022824"/>
    </source>
</evidence>
<evidence type="ECO:0000256" key="8">
    <source>
        <dbReference type="ARBA" id="ARBA00008665"/>
    </source>
</evidence>
<dbReference type="Gene3D" id="3.80.10.10">
    <property type="entry name" value="Ribonuclease Inhibitor"/>
    <property type="match status" value="2"/>
</dbReference>
<evidence type="ECO:0000256" key="10">
    <source>
        <dbReference type="ARBA" id="ARBA00022499"/>
    </source>
</evidence>
<comment type="catalytic activity">
    <reaction evidence="35">
        <text>ATP + H2O = ADP + phosphate + H(+)</text>
        <dbReference type="Rhea" id="RHEA:13065"/>
        <dbReference type="ChEBI" id="CHEBI:15377"/>
        <dbReference type="ChEBI" id="CHEBI:15378"/>
        <dbReference type="ChEBI" id="CHEBI:30616"/>
        <dbReference type="ChEBI" id="CHEBI:43474"/>
        <dbReference type="ChEBI" id="CHEBI:456216"/>
    </reaction>
    <physiologicalReaction direction="left-to-right" evidence="35">
        <dbReference type="Rhea" id="RHEA:13066"/>
    </physiologicalReaction>
</comment>
<dbReference type="InterPro" id="IPR041267">
    <property type="entry name" value="NLRP_HD2"/>
</dbReference>
<evidence type="ECO:0000256" key="28">
    <source>
        <dbReference type="ARBA" id="ARBA00023198"/>
    </source>
</evidence>
<dbReference type="SMART" id="SM01288">
    <property type="entry name" value="FISNA"/>
    <property type="match status" value="1"/>
</dbReference>
<evidence type="ECO:0000256" key="15">
    <source>
        <dbReference type="ARBA" id="ARBA00022741"/>
    </source>
</evidence>
<dbReference type="Pfam" id="PF05729">
    <property type="entry name" value="NACHT"/>
    <property type="match status" value="1"/>
</dbReference>
<dbReference type="InterPro" id="IPR050637">
    <property type="entry name" value="NLRP_innate_immun_reg"/>
</dbReference>
<comment type="function">
    <text evidence="34">Independently of inflammasome activation, regulates the differentiation of T helper 2 (Th2) cells and has a role in Th2 cell-dependent asthma and tumor growth. During Th2 differentiation, required for optimal IRF4 binding to IL4 promoter and for IRF4-dependent IL4 transcription. Binds to the consensus DNA sequence 5'-GRRGGNRGAG-3'. May also participate in the transcription of IL5, IL13, GATA3, CCR3, CCR4 and MAF.</text>
</comment>
<dbReference type="GO" id="GO:0005739">
    <property type="term" value="C:mitochondrion"/>
    <property type="evidence" value="ECO:0007669"/>
    <property type="project" value="UniProtKB-SubCell"/>
</dbReference>
<dbReference type="SUPFAM" id="SSF47986">
    <property type="entry name" value="DEATH domain"/>
    <property type="match status" value="1"/>
</dbReference>
<evidence type="ECO:0000259" key="37">
    <source>
        <dbReference type="PROSITE" id="PS50837"/>
    </source>
</evidence>
<evidence type="ECO:0000256" key="16">
    <source>
        <dbReference type="ARBA" id="ARBA00022801"/>
    </source>
</evidence>
<keyword evidence="17" id="KW-0256">Endoplasmic reticulum</keyword>
<evidence type="ECO:0000256" key="19">
    <source>
        <dbReference type="ARBA" id="ARBA00022843"/>
    </source>
</evidence>
<dbReference type="InterPro" id="IPR004020">
    <property type="entry name" value="DAPIN"/>
</dbReference>
<feature type="domain" description="Pyrin" evidence="36">
    <location>
        <begin position="20"/>
        <end position="113"/>
    </location>
</feature>
<keyword evidence="18" id="KW-0067">ATP-binding</keyword>
<dbReference type="GO" id="GO:0005576">
    <property type="term" value="C:extracellular region"/>
    <property type="evidence" value="ECO:0007669"/>
    <property type="project" value="UniProtKB-SubCell"/>
</dbReference>
<protein>
    <recommendedName>
        <fullName evidence="33">NACHT, LRR and PYD domains-containing protein 3</fullName>
    </recommendedName>
</protein>
<keyword evidence="22" id="KW-0333">Golgi apparatus</keyword>
<dbReference type="SUPFAM" id="SSF52047">
    <property type="entry name" value="RNI-like"/>
    <property type="match status" value="1"/>
</dbReference>
<evidence type="ECO:0000256" key="35">
    <source>
        <dbReference type="ARBA" id="ARBA00048778"/>
    </source>
</evidence>
<dbReference type="SMART" id="SM01289">
    <property type="entry name" value="PYRIN"/>
    <property type="match status" value="1"/>
</dbReference>
<keyword evidence="15" id="KW-0547">Nucleotide-binding</keyword>
<evidence type="ECO:0000256" key="31">
    <source>
        <dbReference type="ARBA" id="ARBA00023242"/>
    </source>
</evidence>
<evidence type="ECO:0000256" key="13">
    <source>
        <dbReference type="ARBA" id="ARBA00022588"/>
    </source>
</evidence>
<evidence type="ECO:0000256" key="2">
    <source>
        <dbReference type="ARBA" id="ARBA00004123"/>
    </source>
</evidence>
<dbReference type="InterPro" id="IPR029495">
    <property type="entry name" value="NACHT-assoc"/>
</dbReference>
<evidence type="ECO:0000256" key="21">
    <source>
        <dbReference type="ARBA" id="ARBA00023015"/>
    </source>
</evidence>
<evidence type="ECO:0000256" key="23">
    <source>
        <dbReference type="ARBA" id="ARBA00023128"/>
    </source>
</evidence>
<dbReference type="InterPro" id="IPR032675">
    <property type="entry name" value="LRR_dom_sf"/>
</dbReference>
<evidence type="ECO:0000259" key="36">
    <source>
        <dbReference type="PROSITE" id="PS50824"/>
    </source>
</evidence>
<dbReference type="Pfam" id="PF17779">
    <property type="entry name" value="WHD_NOD2"/>
    <property type="match status" value="1"/>
</dbReference>
<dbReference type="InterPro" id="IPR007111">
    <property type="entry name" value="NACHT_NTPase"/>
</dbReference>
<dbReference type="Pfam" id="PF17776">
    <property type="entry name" value="NLRC4_HD2"/>
    <property type="match status" value="1"/>
</dbReference>
<dbReference type="Gene3D" id="1.10.533.10">
    <property type="entry name" value="Death Domain, Fas"/>
    <property type="match status" value="1"/>
</dbReference>
<evidence type="ECO:0000256" key="9">
    <source>
        <dbReference type="ARBA" id="ARBA00022490"/>
    </source>
</evidence>
<reference evidence="38" key="1">
    <citation type="submission" date="2021-09" db="EMBL/GenBank/DDBJ databases">
        <title>The genome of Mauremys mutica provides insights into the evolution of semi-aquatic lifestyle.</title>
        <authorList>
            <person name="Gong S."/>
            <person name="Gao Y."/>
        </authorList>
    </citation>
    <scope>NUCLEOTIDE SEQUENCE</scope>
    <source>
        <strain evidence="38">MM-2020</strain>
        <tissue evidence="38">Muscle</tissue>
    </source>
</reference>
<evidence type="ECO:0000256" key="3">
    <source>
        <dbReference type="ARBA" id="ARBA00004173"/>
    </source>
</evidence>
<keyword evidence="39" id="KW-1185">Reference proteome</keyword>
<dbReference type="GO" id="GO:0005634">
    <property type="term" value="C:nucleus"/>
    <property type="evidence" value="ECO:0007669"/>
    <property type="project" value="UniProtKB-SubCell"/>
</dbReference>
<dbReference type="InterPro" id="IPR011029">
    <property type="entry name" value="DEATH-like_dom_sf"/>
</dbReference>
<evidence type="ECO:0000256" key="4">
    <source>
        <dbReference type="ARBA" id="ARBA00004240"/>
    </source>
</evidence>
<dbReference type="CDD" id="cd00116">
    <property type="entry name" value="LRR_RI"/>
    <property type="match status" value="1"/>
</dbReference>
<comment type="caution">
    <text evidence="38">The sequence shown here is derived from an EMBL/GenBank/DDBJ whole genome shotgun (WGS) entry which is preliminary data.</text>
</comment>
<dbReference type="Pfam" id="PF14484">
    <property type="entry name" value="FISNA"/>
    <property type="match status" value="1"/>
</dbReference>
<keyword evidence="31" id="KW-0539">Nucleus</keyword>
<proteinExistence type="inferred from homology"/>
<dbReference type="Pfam" id="PF13516">
    <property type="entry name" value="LRR_6"/>
    <property type="match status" value="4"/>
</dbReference>
<dbReference type="Proteomes" id="UP000827986">
    <property type="component" value="Unassembled WGS sequence"/>
</dbReference>
<dbReference type="EMBL" id="JAHDVG010000483">
    <property type="protein sequence ID" value="KAH1171898.1"/>
    <property type="molecule type" value="Genomic_DNA"/>
</dbReference>
<keyword evidence="11" id="KW-0964">Secreted</keyword>
<dbReference type="GO" id="GO:0005783">
    <property type="term" value="C:endoplasmic reticulum"/>
    <property type="evidence" value="ECO:0007669"/>
    <property type="project" value="UniProtKB-SubCell"/>
</dbReference>
<dbReference type="InterPro" id="IPR001611">
    <property type="entry name" value="Leu-rich_rpt"/>
</dbReference>
<keyword evidence="29" id="KW-0206">Cytoskeleton</keyword>
<dbReference type="InterPro" id="IPR027417">
    <property type="entry name" value="P-loop_NTPase"/>
</dbReference>
<dbReference type="PANTHER" id="PTHR45690">
    <property type="entry name" value="NACHT, LRR AND PYD DOMAINS-CONTAINING PROTEIN 12"/>
    <property type="match status" value="1"/>
</dbReference>
<evidence type="ECO:0000256" key="5">
    <source>
        <dbReference type="ARBA" id="ARBA00004267"/>
    </source>
</evidence>
<evidence type="ECO:0000256" key="11">
    <source>
        <dbReference type="ARBA" id="ARBA00022525"/>
    </source>
</evidence>
<dbReference type="Gene3D" id="3.40.50.300">
    <property type="entry name" value="P-loop containing nucleotide triphosphate hydrolases"/>
    <property type="match status" value="1"/>
</dbReference>
<keyword evidence="21" id="KW-0805">Transcription regulation</keyword>
<comment type="subcellular location">
    <subcellularLocation>
        <location evidence="5">Cytoplasm</location>
        <location evidence="5">Cytoskeleton</location>
        <location evidence="5">Microtubule organizing center</location>
    </subcellularLocation>
    <subcellularLocation>
        <location evidence="4">Endoplasmic reticulum</location>
    </subcellularLocation>
    <subcellularLocation>
        <location evidence="6">Golgi apparatus membrane</location>
    </subcellularLocation>
    <subcellularLocation>
        <location evidence="1">Inflammasome</location>
    </subcellularLocation>
    <subcellularLocation>
        <location evidence="3">Mitochondrion</location>
    </subcellularLocation>
    <subcellularLocation>
        <location evidence="2">Nucleus</location>
    </subcellularLocation>
    <subcellularLocation>
        <location evidence="7">Secreted</location>
    </subcellularLocation>
</comment>
<evidence type="ECO:0000313" key="39">
    <source>
        <dbReference type="Proteomes" id="UP000827986"/>
    </source>
</evidence>
<dbReference type="AlphaFoldDB" id="A0A9D4AV47"/>
<keyword evidence="23" id="KW-0496">Mitochondrion</keyword>
<dbReference type="PANTHER" id="PTHR45690:SF19">
    <property type="entry name" value="NACHT, LRR AND PYD DOMAINS-CONTAINING PROTEIN 3"/>
    <property type="match status" value="1"/>
</dbReference>
<gene>
    <name evidence="38" type="ORF">KIL84_007516</name>
</gene>
<keyword evidence="25" id="KW-0564">Palmitate</keyword>
<keyword evidence="27" id="KW-0804">Transcription</keyword>
<evidence type="ECO:0000256" key="25">
    <source>
        <dbReference type="ARBA" id="ARBA00023139"/>
    </source>
</evidence>
<evidence type="ECO:0000256" key="14">
    <source>
        <dbReference type="ARBA" id="ARBA00022737"/>
    </source>
</evidence>
<evidence type="ECO:0000256" key="29">
    <source>
        <dbReference type="ARBA" id="ARBA00023212"/>
    </source>
</evidence>
<evidence type="ECO:0000256" key="33">
    <source>
        <dbReference type="ARBA" id="ARBA00040040"/>
    </source>
</evidence>
<evidence type="ECO:0000256" key="27">
    <source>
        <dbReference type="ARBA" id="ARBA00023163"/>
    </source>
</evidence>
<keyword evidence="9" id="KW-0963">Cytoplasm</keyword>
<organism evidence="38 39">
    <name type="scientific">Mauremys mutica</name>
    <name type="common">yellowpond turtle</name>
    <dbReference type="NCBI Taxonomy" id="74926"/>
    <lineage>
        <taxon>Eukaryota</taxon>
        <taxon>Metazoa</taxon>
        <taxon>Chordata</taxon>
        <taxon>Craniata</taxon>
        <taxon>Vertebrata</taxon>
        <taxon>Euteleostomi</taxon>
        <taxon>Archelosauria</taxon>
        <taxon>Testudinata</taxon>
        <taxon>Testudines</taxon>
        <taxon>Cryptodira</taxon>
        <taxon>Durocryptodira</taxon>
        <taxon>Testudinoidea</taxon>
        <taxon>Geoemydidae</taxon>
        <taxon>Geoemydinae</taxon>
        <taxon>Mauremys</taxon>
    </lineage>
</organism>
<keyword evidence="10" id="KW-1017">Isopeptide bond</keyword>
<evidence type="ECO:0000256" key="12">
    <source>
        <dbReference type="ARBA" id="ARBA00022553"/>
    </source>
</evidence>
<comment type="similarity">
    <text evidence="8">Belongs to the NLRP family.</text>
</comment>
<keyword evidence="26" id="KW-0010">Activator</keyword>
<evidence type="ECO:0000256" key="22">
    <source>
        <dbReference type="ARBA" id="ARBA00023034"/>
    </source>
</evidence>
<keyword evidence="32" id="KW-0449">Lipoprotein</keyword>